<dbReference type="SUPFAM" id="SSF53448">
    <property type="entry name" value="Nucleotide-diphospho-sugar transferases"/>
    <property type="match status" value="1"/>
</dbReference>
<proteinExistence type="predicted"/>
<feature type="domain" description="Glycosyltransferase 2-like" evidence="1">
    <location>
        <begin position="14"/>
        <end position="137"/>
    </location>
</feature>
<organism evidence="2 3">
    <name type="scientific">Caballeronia choica</name>
    <dbReference type="NCBI Taxonomy" id="326476"/>
    <lineage>
        <taxon>Bacteria</taxon>
        <taxon>Pseudomonadati</taxon>
        <taxon>Pseudomonadota</taxon>
        <taxon>Betaproteobacteria</taxon>
        <taxon>Burkholderiales</taxon>
        <taxon>Burkholderiaceae</taxon>
        <taxon>Caballeronia</taxon>
    </lineage>
</organism>
<reference evidence="2" key="1">
    <citation type="submission" date="2016-01" db="EMBL/GenBank/DDBJ databases">
        <authorList>
            <person name="Peeters C."/>
        </authorList>
    </citation>
    <scope>NUCLEOTIDE SEQUENCE [LARGE SCALE GENOMIC DNA]</scope>
    <source>
        <strain evidence="2">LMG 22940</strain>
    </source>
</reference>
<keyword evidence="3" id="KW-1185">Reference proteome</keyword>
<dbReference type="GO" id="GO:0016758">
    <property type="term" value="F:hexosyltransferase activity"/>
    <property type="evidence" value="ECO:0007669"/>
    <property type="project" value="UniProtKB-ARBA"/>
</dbReference>
<evidence type="ECO:0000313" key="3">
    <source>
        <dbReference type="Proteomes" id="UP000054770"/>
    </source>
</evidence>
<dbReference type="CDD" id="cd00761">
    <property type="entry name" value="Glyco_tranf_GTA_type"/>
    <property type="match status" value="1"/>
</dbReference>
<evidence type="ECO:0000259" key="1">
    <source>
        <dbReference type="Pfam" id="PF00535"/>
    </source>
</evidence>
<keyword evidence="2" id="KW-0808">Transferase</keyword>
<dbReference type="AlphaFoldDB" id="A0A158L1L8"/>
<dbReference type="InterPro" id="IPR029044">
    <property type="entry name" value="Nucleotide-diphossugar_trans"/>
</dbReference>
<protein>
    <submittedName>
        <fullName evidence="2">Glycosyl transferase</fullName>
    </submittedName>
</protein>
<sequence length="367" mass="42269">MNDMISVVIRTMPGREKFLDKCLFVLAGQTYPSIEVVVVAQKLEEEESIEPIRHTAMIWASRFKSIEVHAHTSATDARARSLNIGKRNARGRYLAFLDDDDKVYPNHFKKLIESLQKTDLAWAYADIIRALYNEYGQLVSRSAPFRRDAYSFLDHLRGNFIPIHSFVIDLERASDVGEVDETMSRNEDYEYILRLSFKHEPLYVPGFGAEYCIRSDGTNTVSDGTSSARHSIKKRKLWNAAQDVLDEKKMLNFGWWIREIDQLPMVYPLQPRQGAETYTSHAADIRHNSGVYRNMLREYYASTSWRLTRPLRSLARRVKGLPPEQIMIPDTEAAAQSAIDQILRSTSWKLTAPVRLLKRAVARTRPN</sequence>
<comment type="caution">
    <text evidence="2">The sequence shown here is derived from an EMBL/GenBank/DDBJ whole genome shotgun (WGS) entry which is preliminary data.</text>
</comment>
<dbReference type="PANTHER" id="PTHR22916">
    <property type="entry name" value="GLYCOSYLTRANSFERASE"/>
    <property type="match status" value="1"/>
</dbReference>
<dbReference type="Proteomes" id="UP000054770">
    <property type="component" value="Unassembled WGS sequence"/>
</dbReference>
<dbReference type="EMBL" id="FCON02000277">
    <property type="protein sequence ID" value="SAL87276.1"/>
    <property type="molecule type" value="Genomic_DNA"/>
</dbReference>
<dbReference type="Gene3D" id="3.90.550.10">
    <property type="entry name" value="Spore Coat Polysaccharide Biosynthesis Protein SpsA, Chain A"/>
    <property type="match status" value="1"/>
</dbReference>
<name>A0A158L1L8_9BURK</name>
<dbReference type="InterPro" id="IPR001173">
    <property type="entry name" value="Glyco_trans_2-like"/>
</dbReference>
<dbReference type="OrthoDB" id="9781367at2"/>
<gene>
    <name evidence="2" type="ORF">AWB68_08345</name>
</gene>
<dbReference type="Pfam" id="PF00535">
    <property type="entry name" value="Glycos_transf_2"/>
    <property type="match status" value="1"/>
</dbReference>
<dbReference type="RefSeq" id="WP_087650070.1">
    <property type="nucleotide sequence ID" value="NZ_FCON02000277.1"/>
</dbReference>
<accession>A0A158L1L8</accession>
<evidence type="ECO:0000313" key="2">
    <source>
        <dbReference type="EMBL" id="SAL87276.1"/>
    </source>
</evidence>